<proteinExistence type="predicted"/>
<evidence type="ECO:0000313" key="2">
    <source>
        <dbReference type="Proteomes" id="UP000006860"/>
    </source>
</evidence>
<reference evidence="2" key="1">
    <citation type="submission" date="2011-02" db="EMBL/GenBank/DDBJ databases">
        <title>The complete genome of Planctomyces brasiliensis DSM 5305.</title>
        <authorList>
            <person name="Lucas S."/>
            <person name="Copeland A."/>
            <person name="Lapidus A."/>
            <person name="Bruce D."/>
            <person name="Goodwin L."/>
            <person name="Pitluck S."/>
            <person name="Kyrpides N."/>
            <person name="Mavromatis K."/>
            <person name="Pagani I."/>
            <person name="Ivanova N."/>
            <person name="Ovchinnikova G."/>
            <person name="Lu M."/>
            <person name="Detter J.C."/>
            <person name="Han C."/>
            <person name="Land M."/>
            <person name="Hauser L."/>
            <person name="Markowitz V."/>
            <person name="Cheng J.-F."/>
            <person name="Hugenholtz P."/>
            <person name="Woyke T."/>
            <person name="Wu D."/>
            <person name="Tindall B."/>
            <person name="Pomrenke H.G."/>
            <person name="Brambilla E."/>
            <person name="Klenk H.-P."/>
            <person name="Eisen J.A."/>
        </authorList>
    </citation>
    <scope>NUCLEOTIDE SEQUENCE [LARGE SCALE GENOMIC DNA]</scope>
    <source>
        <strain evidence="2">ATCC 49424 / DSM 5305 / JCM 21570 / NBRC 103401 / IFAM 1448</strain>
    </source>
</reference>
<dbReference type="eggNOG" id="ENOG5032U76">
    <property type="taxonomic scope" value="Bacteria"/>
</dbReference>
<evidence type="ECO:0000313" key="1">
    <source>
        <dbReference type="EMBL" id="ADY57852.1"/>
    </source>
</evidence>
<organism evidence="1 2">
    <name type="scientific">Rubinisphaera brasiliensis (strain ATCC 49424 / DSM 5305 / JCM 21570 / IAM 15109 / NBRC 103401 / IFAM 1448)</name>
    <name type="common">Planctomyces brasiliensis</name>
    <dbReference type="NCBI Taxonomy" id="756272"/>
    <lineage>
        <taxon>Bacteria</taxon>
        <taxon>Pseudomonadati</taxon>
        <taxon>Planctomycetota</taxon>
        <taxon>Planctomycetia</taxon>
        <taxon>Planctomycetales</taxon>
        <taxon>Planctomycetaceae</taxon>
        <taxon>Rubinisphaera</taxon>
    </lineage>
</organism>
<dbReference type="OrthoDB" id="231899at2"/>
<gene>
    <name evidence="1" type="ordered locus">Plabr_0223</name>
</gene>
<dbReference type="RefSeq" id="WP_013626596.1">
    <property type="nucleotide sequence ID" value="NC_015174.1"/>
</dbReference>
<dbReference type="EMBL" id="CP002546">
    <property type="protein sequence ID" value="ADY57852.1"/>
    <property type="molecule type" value="Genomic_DNA"/>
</dbReference>
<accession>F0SNL8</accession>
<evidence type="ECO:0008006" key="3">
    <source>
        <dbReference type="Google" id="ProtNLM"/>
    </source>
</evidence>
<dbReference type="HOGENOM" id="CLU_658694_0_0_0"/>
<name>F0SNL8_RUBBR</name>
<dbReference type="AlphaFoldDB" id="F0SNL8"/>
<protein>
    <recommendedName>
        <fullName evidence="3">Phage major capsid protein, HK97 family</fullName>
    </recommendedName>
</protein>
<dbReference type="STRING" id="756272.Plabr_0223"/>
<keyword evidence="2" id="KW-1185">Reference proteome</keyword>
<sequence length="417" mass="46178">MGFRIQNERRLFEAAVRDGDPGRYFGDVASGIKSGQIKPYQISRNGTIERGPDYDSFRSNVLFENFVYDRNTGEVCGRHFADEFRDRRNGRDMRLYESGSAVTSSMFAEINGQIVYSAILDALEGPNSSFMGWDLVTKEQAGTQHAEIVPGIGMIGDVAENVGENEEYPIVGLTQEFITIPEKVKDGFQIPITEEAAWEDKTGLLLQRANTGVQAMGITLEKEILDTVLGITTSYRRNGGPAQATYANTHTQGDFDNLLASNALADWTDIENAELLFDAMTDPNTGEPILVGGMDVIVPTALKHTLRRIVGATEIEYVDNQANASTLRTRSPNPMSGQTFGTFSNQYVKGRTASDSTWFIGDFKGAFGYAEIWPIQTETLTKNSEAGFSRDILTIIKTRRKGIPFVREPRKVIKCTQ</sequence>
<dbReference type="Pfam" id="PF25209">
    <property type="entry name" value="Phage_capsid_4"/>
    <property type="match status" value="1"/>
</dbReference>
<dbReference type="Proteomes" id="UP000006860">
    <property type="component" value="Chromosome"/>
</dbReference>
<dbReference type="KEGG" id="pbs:Plabr_0223"/>